<dbReference type="EMBL" id="JAWHXQ010000136">
    <property type="protein sequence ID" value="MDV0614883.1"/>
    <property type="molecule type" value="Genomic_DNA"/>
</dbReference>
<evidence type="ECO:0000313" key="1">
    <source>
        <dbReference type="EMBL" id="MDV0614883.1"/>
    </source>
</evidence>
<reference evidence="1" key="1">
    <citation type="submission" date="2023-10" db="EMBL/GenBank/DDBJ databases">
        <title>Surveillance and assessment of the effects of hospital wastewater treatment on clearance of pathogenic bacterial and antimicrobial resistance genes.</title>
        <authorList>
            <person name="Wu Y."/>
        </authorList>
    </citation>
    <scope>NUCLEOTIDE SEQUENCE</scope>
    <source>
        <strain evidence="1">23-M-SY-8</strain>
    </source>
</reference>
<dbReference type="Gene3D" id="3.40.50.300">
    <property type="entry name" value="P-loop containing nucleotide triphosphate hydrolases"/>
    <property type="match status" value="1"/>
</dbReference>
<protein>
    <submittedName>
        <fullName evidence="1">AAA family ATPase</fullName>
    </submittedName>
</protein>
<dbReference type="AlphaFoldDB" id="A0AAE4MXX1"/>
<dbReference type="RefSeq" id="WP_316938830.1">
    <property type="nucleotide sequence ID" value="NZ_JAWHXQ010000136.1"/>
</dbReference>
<proteinExistence type="predicted"/>
<comment type="caution">
    <text evidence="1">The sequence shown here is derived from an EMBL/GenBank/DDBJ whole genome shotgun (WGS) entry which is preliminary data.</text>
</comment>
<dbReference type="SUPFAM" id="SSF52540">
    <property type="entry name" value="P-loop containing nucleoside triphosphate hydrolases"/>
    <property type="match status" value="1"/>
</dbReference>
<accession>A0AAE4MXX1</accession>
<name>A0AAE4MXX1_9ENTR</name>
<organism evidence="1 2">
    <name type="scientific">Klebsiella quasipneumoniae subsp. similipneumoniae</name>
    <dbReference type="NCBI Taxonomy" id="1463164"/>
    <lineage>
        <taxon>Bacteria</taxon>
        <taxon>Pseudomonadati</taxon>
        <taxon>Pseudomonadota</taxon>
        <taxon>Gammaproteobacteria</taxon>
        <taxon>Enterobacterales</taxon>
        <taxon>Enterobacteriaceae</taxon>
        <taxon>Klebsiella/Raoultella group</taxon>
        <taxon>Klebsiella</taxon>
        <taxon>Klebsiella pneumoniae complex</taxon>
    </lineage>
</organism>
<feature type="non-terminal residue" evidence="1">
    <location>
        <position position="206"/>
    </location>
</feature>
<evidence type="ECO:0000313" key="2">
    <source>
        <dbReference type="Proteomes" id="UP001187239"/>
    </source>
</evidence>
<feature type="non-terminal residue" evidence="1">
    <location>
        <position position="1"/>
    </location>
</feature>
<dbReference type="InterPro" id="IPR027417">
    <property type="entry name" value="P-loop_NTPase"/>
</dbReference>
<dbReference type="Proteomes" id="UP001187239">
    <property type="component" value="Unassembled WGS sequence"/>
</dbReference>
<dbReference type="Pfam" id="PF13604">
    <property type="entry name" value="AAA_30"/>
    <property type="match status" value="1"/>
</dbReference>
<sequence length="206" mass="22098">QSGSHLRLYSAQDAARTTEKLSRHTAFSVVSEQLKSRSGETDLDAAIAQQKAGLHTPAEQAIHLAIPLLESQDLTFSRPQLLATAMETGGGKVSMADIDTTIQAQIRSGQLLNVPVAPGRGNDLLISRQAWDAEKSILTRVLEGKDAVAPLMDRVPDSLMTDLTAGQRAATRMILESTDRFTVVQGYAGVGKTTQFRAVMSAISLL</sequence>
<gene>
    <name evidence="1" type="ORF">RZO73_31035</name>
</gene>